<dbReference type="Pfam" id="PF11807">
    <property type="entry name" value="UstYa"/>
    <property type="match status" value="1"/>
</dbReference>
<name>A0ABR0EHS0_ZASCE</name>
<accession>A0ABR0EHS0</accession>
<feature type="compositionally biased region" description="Basic and acidic residues" evidence="4">
    <location>
        <begin position="266"/>
        <end position="292"/>
    </location>
</feature>
<evidence type="ECO:0000313" key="6">
    <source>
        <dbReference type="EMBL" id="KAK4500700.1"/>
    </source>
</evidence>
<keyword evidence="5" id="KW-1133">Transmembrane helix</keyword>
<dbReference type="Proteomes" id="UP001305779">
    <property type="component" value="Unassembled WGS sequence"/>
</dbReference>
<evidence type="ECO:0000256" key="1">
    <source>
        <dbReference type="ARBA" id="ARBA00004685"/>
    </source>
</evidence>
<dbReference type="EMBL" id="JAXOVC010000006">
    <property type="protein sequence ID" value="KAK4500700.1"/>
    <property type="molecule type" value="Genomic_DNA"/>
</dbReference>
<protein>
    <recommendedName>
        <fullName evidence="8">Tat pathway signal sequence</fullName>
    </recommendedName>
</protein>
<keyword evidence="5" id="KW-0472">Membrane</keyword>
<comment type="caution">
    <text evidence="6">The sequence shown here is derived from an EMBL/GenBank/DDBJ whole genome shotgun (WGS) entry which is preliminary data.</text>
</comment>
<dbReference type="PANTHER" id="PTHR33365">
    <property type="entry name" value="YALI0B05434P"/>
    <property type="match status" value="1"/>
</dbReference>
<comment type="similarity">
    <text evidence="3">Belongs to the ustYa family.</text>
</comment>
<feature type="compositionally biased region" description="Basic and acidic residues" evidence="4">
    <location>
        <begin position="238"/>
        <end position="254"/>
    </location>
</feature>
<gene>
    <name evidence="6" type="ORF">PRZ48_008889</name>
</gene>
<feature type="region of interest" description="Disordered" evidence="4">
    <location>
        <begin position="238"/>
        <end position="298"/>
    </location>
</feature>
<proteinExistence type="inferred from homology"/>
<dbReference type="InterPro" id="IPR021765">
    <property type="entry name" value="UstYa-like"/>
</dbReference>
<keyword evidence="7" id="KW-1185">Reference proteome</keyword>
<organism evidence="6 7">
    <name type="scientific">Zasmidium cellare</name>
    <name type="common">Wine cellar mold</name>
    <name type="synonym">Racodium cellare</name>
    <dbReference type="NCBI Taxonomy" id="395010"/>
    <lineage>
        <taxon>Eukaryota</taxon>
        <taxon>Fungi</taxon>
        <taxon>Dikarya</taxon>
        <taxon>Ascomycota</taxon>
        <taxon>Pezizomycotina</taxon>
        <taxon>Dothideomycetes</taxon>
        <taxon>Dothideomycetidae</taxon>
        <taxon>Mycosphaerellales</taxon>
        <taxon>Mycosphaerellaceae</taxon>
        <taxon>Zasmidium</taxon>
    </lineage>
</organism>
<evidence type="ECO:0000256" key="5">
    <source>
        <dbReference type="SAM" id="Phobius"/>
    </source>
</evidence>
<reference evidence="6 7" key="1">
    <citation type="journal article" date="2023" name="G3 (Bethesda)">
        <title>A chromosome-level genome assembly of Zasmidium syzygii isolated from banana leaves.</title>
        <authorList>
            <person name="van Westerhoven A.C."/>
            <person name="Mehrabi R."/>
            <person name="Talebi R."/>
            <person name="Steentjes M.B.F."/>
            <person name="Corcolon B."/>
            <person name="Chong P.A."/>
            <person name="Kema G.H.J."/>
            <person name="Seidl M.F."/>
        </authorList>
    </citation>
    <scope>NUCLEOTIDE SEQUENCE [LARGE SCALE GENOMIC DNA]</scope>
    <source>
        <strain evidence="6 7">P124</strain>
    </source>
</reference>
<evidence type="ECO:0000313" key="7">
    <source>
        <dbReference type="Proteomes" id="UP001305779"/>
    </source>
</evidence>
<keyword evidence="5" id="KW-0812">Transmembrane</keyword>
<comment type="pathway">
    <text evidence="1">Mycotoxin biosynthesis.</text>
</comment>
<feature type="transmembrane region" description="Helical" evidence="5">
    <location>
        <begin position="46"/>
        <end position="68"/>
    </location>
</feature>
<evidence type="ECO:0000256" key="4">
    <source>
        <dbReference type="SAM" id="MobiDB-lite"/>
    </source>
</evidence>
<keyword evidence="2" id="KW-0560">Oxidoreductase</keyword>
<evidence type="ECO:0000256" key="3">
    <source>
        <dbReference type="ARBA" id="ARBA00035112"/>
    </source>
</evidence>
<evidence type="ECO:0000256" key="2">
    <source>
        <dbReference type="ARBA" id="ARBA00023002"/>
    </source>
</evidence>
<dbReference type="PANTHER" id="PTHR33365:SF11">
    <property type="entry name" value="TAT PATHWAY SIGNAL SEQUENCE"/>
    <property type="match status" value="1"/>
</dbReference>
<evidence type="ECO:0008006" key="8">
    <source>
        <dbReference type="Google" id="ProtNLM"/>
    </source>
</evidence>
<feature type="compositionally biased region" description="Low complexity" evidence="4">
    <location>
        <begin position="255"/>
        <end position="265"/>
    </location>
</feature>
<sequence>MPLNTKMIFSGPVYSSLDQDEGLPLGTPSKTKNPHRFPKLYDFKTVLGAALSGAAAAIVVTVLVFFFWDGRTAWPTKNFTPGLPYSTAQVFNQDDRFVNGIGTASWKKTWFDKMQPADGGFIAIPNPHQYGLSGGFPRPNTTVPTESYVLSIFHQLHCLMALRQDTHDLLNQTLYHPANINMTHNNHCYEYIRQAILCAGDMTLEPAEVQNGERIHSVDGWGVTHQCRDFEKILEFAERSEPDSEHKSKPRCELSSEPSSKPSNEPGRELSSEPTTKSRIEPRSKALSEPRSKSRIQV</sequence>